<dbReference type="PANTHER" id="PTHR12526:SF510">
    <property type="entry name" value="D-INOSITOL 3-PHOSPHATE GLYCOSYLTRANSFERASE"/>
    <property type="match status" value="1"/>
</dbReference>
<keyword evidence="1" id="KW-0328">Glycosyltransferase</keyword>
<dbReference type="PANTHER" id="PTHR12526">
    <property type="entry name" value="GLYCOSYLTRANSFERASE"/>
    <property type="match status" value="1"/>
</dbReference>
<organism evidence="4 5">
    <name type="scientific">Isoptericola hypogeus</name>
    <dbReference type="NCBI Taxonomy" id="300179"/>
    <lineage>
        <taxon>Bacteria</taxon>
        <taxon>Bacillati</taxon>
        <taxon>Actinomycetota</taxon>
        <taxon>Actinomycetes</taxon>
        <taxon>Micrococcales</taxon>
        <taxon>Promicromonosporaceae</taxon>
        <taxon>Isoptericola</taxon>
    </lineage>
</organism>
<dbReference type="RefSeq" id="WP_344249229.1">
    <property type="nucleotide sequence ID" value="NZ_BAAAPM010000005.1"/>
</dbReference>
<dbReference type="SUPFAM" id="SSF53756">
    <property type="entry name" value="UDP-Glycosyltransferase/glycogen phosphorylase"/>
    <property type="match status" value="1"/>
</dbReference>
<dbReference type="Proteomes" id="UP001501138">
    <property type="component" value="Unassembled WGS sequence"/>
</dbReference>
<dbReference type="Pfam" id="PF13692">
    <property type="entry name" value="Glyco_trans_1_4"/>
    <property type="match status" value="1"/>
</dbReference>
<feature type="region of interest" description="Disordered" evidence="3">
    <location>
        <begin position="371"/>
        <end position="390"/>
    </location>
</feature>
<evidence type="ECO:0000256" key="2">
    <source>
        <dbReference type="ARBA" id="ARBA00022679"/>
    </source>
</evidence>
<accession>A0ABN2JME9</accession>
<evidence type="ECO:0008006" key="6">
    <source>
        <dbReference type="Google" id="ProtNLM"/>
    </source>
</evidence>
<gene>
    <name evidence="4" type="ORF">GCM10009809_29670</name>
</gene>
<protein>
    <recommendedName>
        <fullName evidence="6">Glycosyltransferase involved in cell wall biosynthesis</fullName>
    </recommendedName>
</protein>
<evidence type="ECO:0000313" key="4">
    <source>
        <dbReference type="EMBL" id="GAA1732242.1"/>
    </source>
</evidence>
<evidence type="ECO:0000256" key="1">
    <source>
        <dbReference type="ARBA" id="ARBA00022676"/>
    </source>
</evidence>
<dbReference type="Gene3D" id="3.40.50.2000">
    <property type="entry name" value="Glycogen Phosphorylase B"/>
    <property type="match status" value="1"/>
</dbReference>
<name>A0ABN2JME9_9MICO</name>
<keyword evidence="2" id="KW-0808">Transferase</keyword>
<evidence type="ECO:0000313" key="5">
    <source>
        <dbReference type="Proteomes" id="UP001501138"/>
    </source>
</evidence>
<reference evidence="4 5" key="1">
    <citation type="journal article" date="2019" name="Int. J. Syst. Evol. Microbiol.">
        <title>The Global Catalogue of Microorganisms (GCM) 10K type strain sequencing project: providing services to taxonomists for standard genome sequencing and annotation.</title>
        <authorList>
            <consortium name="The Broad Institute Genomics Platform"/>
            <consortium name="The Broad Institute Genome Sequencing Center for Infectious Disease"/>
            <person name="Wu L."/>
            <person name="Ma J."/>
        </authorList>
    </citation>
    <scope>NUCLEOTIDE SEQUENCE [LARGE SCALE GENOMIC DNA]</scope>
    <source>
        <strain evidence="4 5">JCM 15589</strain>
    </source>
</reference>
<proteinExistence type="predicted"/>
<dbReference type="EMBL" id="BAAAPM010000005">
    <property type="protein sequence ID" value="GAA1732242.1"/>
    <property type="molecule type" value="Genomic_DNA"/>
</dbReference>
<feature type="compositionally biased region" description="Polar residues" evidence="3">
    <location>
        <begin position="373"/>
        <end position="390"/>
    </location>
</feature>
<evidence type="ECO:0000256" key="3">
    <source>
        <dbReference type="SAM" id="MobiDB-lite"/>
    </source>
</evidence>
<keyword evidence="5" id="KW-1185">Reference proteome</keyword>
<comment type="caution">
    <text evidence="4">The sequence shown here is derived from an EMBL/GenBank/DDBJ whole genome shotgun (WGS) entry which is preliminary data.</text>
</comment>
<dbReference type="CDD" id="cd03801">
    <property type="entry name" value="GT4_PimA-like"/>
    <property type="match status" value="1"/>
</dbReference>
<sequence length="390" mass="43021">MQAERPGASADASAPTRRVRVYETLRTAHLERALELEPADLLYLESRYDFDGALASKLAPEQAGDLRTAWLVMRRGYDEIEINEPMAIPSVRRSWYVVSAVRLRDLVTRRRSRVVVYAIGNVDPATRPRPRRLVPHLGRRLDEKLARRLWRQVDRVVYGTDTARDLYGRVFGPMRVGAQTRTIPALPAPCSCGTVADAKVPGRVLFLGALSERKGIDTVLEAWPRLAAWSATARLVVVGRGQFHDEVERVAAEDPRVTFVHDPPRDRIHEELRSASVVVLPSRRMSAWREQVGLPIVEGLAHGCTVVTTDETGIASWLSEHGHTVVDGDRAPGILADALTKAVATPLDPADVLGSLPAEDSRLRADRWLFEPSGNSFSSGTSGPSDDSRG</sequence>